<dbReference type="SMART" id="SM00460">
    <property type="entry name" value="TGc"/>
    <property type="match status" value="1"/>
</dbReference>
<dbReference type="EMBL" id="CP007139">
    <property type="protein sequence ID" value="AIE84714.1"/>
    <property type="molecule type" value="Genomic_DNA"/>
</dbReference>
<dbReference type="eggNOG" id="COG1305">
    <property type="taxonomic scope" value="Bacteria"/>
</dbReference>
<dbReference type="Pfam" id="PF01841">
    <property type="entry name" value="Transglut_core"/>
    <property type="match status" value="1"/>
</dbReference>
<dbReference type="Proteomes" id="UP000027982">
    <property type="component" value="Chromosome"/>
</dbReference>
<feature type="domain" description="Transglutaminase-like" evidence="1">
    <location>
        <begin position="305"/>
        <end position="368"/>
    </location>
</feature>
<proteinExistence type="predicted"/>
<dbReference type="AlphaFoldDB" id="A0A068NSW5"/>
<dbReference type="InterPro" id="IPR038765">
    <property type="entry name" value="Papain-like_cys_pep_sf"/>
</dbReference>
<dbReference type="STRING" id="661478.OP10G_1346"/>
<sequence>MGLYLLALAIALPFAKQSPCEIRLVSARTCDENGQVTTPTAGDDYYNLKITWNVLGTPDKPYRLRATMADQELFLTPEFKGPGQYSYIVRFIGALDGPIDVSVTIDPDNVSGDTTPKDNTGSFSISPIPPASAIQYYAPKKIKVAIHTTLNWSGTRPYSYYYLSEPTSEGSQTVLEWAPLPGFVRMHAEPSGQPLHAILIDKPQSPLEFDEGVTIEARSVRVNRKLLDAVSWRELSNLPAQVRCHLGSEPNVLPQAPEIQRFVKDSLPDDFRSKMTPAQVARALFLAVAKSLTYHLPPVENPRTVLKTGQAACGGMTNVYISCLRSVGVPARSNKGFVNHPSRGELVGHAWSEFYLPGIGWIPEDVTDCNSMHPKGDNAYFFGHMPELNGRLICQRCDSYAVPKYTITSAISLTCLDFVMSSNDKTTRVDKITFTPID</sequence>
<keyword evidence="3" id="KW-1185">Reference proteome</keyword>
<dbReference type="PANTHER" id="PTHR33490">
    <property type="entry name" value="BLR5614 PROTEIN-RELATED"/>
    <property type="match status" value="1"/>
</dbReference>
<dbReference type="HOGENOM" id="CLU_625215_0_0_0"/>
<reference evidence="2 3" key="1">
    <citation type="journal article" date="2014" name="PLoS ONE">
        <title>The first complete genome sequence of the class fimbriimonadia in the phylum armatimonadetes.</title>
        <authorList>
            <person name="Hu Z.Y."/>
            <person name="Wang Y.Z."/>
            <person name="Im W.T."/>
            <person name="Wang S.Y."/>
            <person name="Zhao G.P."/>
            <person name="Zheng H.J."/>
            <person name="Quan Z.X."/>
        </authorList>
    </citation>
    <scope>NUCLEOTIDE SEQUENCE [LARGE SCALE GENOMIC DNA]</scope>
    <source>
        <strain evidence="2">Gsoil 348</strain>
    </source>
</reference>
<name>A0A068NSW5_FIMGI</name>
<dbReference type="RefSeq" id="WP_084178855.1">
    <property type="nucleotide sequence ID" value="NZ_CP007139.1"/>
</dbReference>
<evidence type="ECO:0000313" key="3">
    <source>
        <dbReference type="Proteomes" id="UP000027982"/>
    </source>
</evidence>
<evidence type="ECO:0000259" key="1">
    <source>
        <dbReference type="SMART" id="SM00460"/>
    </source>
</evidence>
<evidence type="ECO:0000313" key="2">
    <source>
        <dbReference type="EMBL" id="AIE84714.1"/>
    </source>
</evidence>
<dbReference type="SUPFAM" id="SSF54001">
    <property type="entry name" value="Cysteine proteinases"/>
    <property type="match status" value="1"/>
</dbReference>
<protein>
    <recommendedName>
        <fullName evidence="1">Transglutaminase-like domain-containing protein</fullName>
    </recommendedName>
</protein>
<dbReference type="KEGG" id="fgi:OP10G_1346"/>
<dbReference type="OrthoDB" id="9804872at2"/>
<dbReference type="PANTHER" id="PTHR33490:SF1">
    <property type="entry name" value="SLL1233 PROTEIN"/>
    <property type="match status" value="1"/>
</dbReference>
<gene>
    <name evidence="2" type="ORF">OP10G_1346</name>
</gene>
<dbReference type="Gene3D" id="3.10.620.30">
    <property type="match status" value="1"/>
</dbReference>
<dbReference type="InterPro" id="IPR002931">
    <property type="entry name" value="Transglutaminase-like"/>
</dbReference>
<accession>A0A068NSW5</accession>
<organism evidence="2 3">
    <name type="scientific">Fimbriimonas ginsengisoli Gsoil 348</name>
    <dbReference type="NCBI Taxonomy" id="661478"/>
    <lineage>
        <taxon>Bacteria</taxon>
        <taxon>Bacillati</taxon>
        <taxon>Armatimonadota</taxon>
        <taxon>Fimbriimonadia</taxon>
        <taxon>Fimbriimonadales</taxon>
        <taxon>Fimbriimonadaceae</taxon>
        <taxon>Fimbriimonas</taxon>
    </lineage>
</organism>